<feature type="region of interest" description="Disordered" evidence="1">
    <location>
        <begin position="1"/>
        <end position="37"/>
    </location>
</feature>
<organism evidence="2">
    <name type="scientific">Tetraodon nigroviridis</name>
    <name type="common">Spotted green pufferfish</name>
    <name type="synonym">Chelonodon nigroviridis</name>
    <dbReference type="NCBI Taxonomy" id="99883"/>
    <lineage>
        <taxon>Eukaryota</taxon>
        <taxon>Metazoa</taxon>
        <taxon>Chordata</taxon>
        <taxon>Craniata</taxon>
        <taxon>Vertebrata</taxon>
        <taxon>Euteleostomi</taxon>
        <taxon>Actinopterygii</taxon>
        <taxon>Neopterygii</taxon>
        <taxon>Teleostei</taxon>
        <taxon>Neoteleostei</taxon>
        <taxon>Acanthomorphata</taxon>
        <taxon>Eupercaria</taxon>
        <taxon>Tetraodontiformes</taxon>
        <taxon>Tetradontoidea</taxon>
        <taxon>Tetraodontidae</taxon>
        <taxon>Tetraodon</taxon>
    </lineage>
</organism>
<accession>Q4RB31</accession>
<dbReference type="EMBL" id="CAAE01022401">
    <property type="protein sequence ID" value="CAG14402.1"/>
    <property type="molecule type" value="Genomic_DNA"/>
</dbReference>
<comment type="caution">
    <text evidence="2">The sequence shown here is derived from an EMBL/GenBank/DDBJ whole genome shotgun (WGS) entry which is preliminary data.</text>
</comment>
<feature type="non-terminal residue" evidence="2">
    <location>
        <position position="1"/>
    </location>
</feature>
<protein>
    <submittedName>
        <fullName evidence="2">(spotted green pufferfish) hypothetical protein</fullName>
    </submittedName>
</protein>
<proteinExistence type="predicted"/>
<feature type="non-terminal residue" evidence="2">
    <location>
        <position position="103"/>
    </location>
</feature>
<reference evidence="2" key="2">
    <citation type="submission" date="2004-02" db="EMBL/GenBank/DDBJ databases">
        <authorList>
            <consortium name="Genoscope"/>
            <consortium name="Whitehead Institute Centre for Genome Research"/>
        </authorList>
    </citation>
    <scope>NUCLEOTIDE SEQUENCE</scope>
</reference>
<dbReference type="AlphaFoldDB" id="Q4RB31"/>
<dbReference type="OrthoDB" id="435593at2759"/>
<sequence>LYSTLKEGNPFLGGDRGRPLHHGRHRQERGPVSVRGGGGRSGFCWCQPPTAALSSRENNPTLSEVLQQVVLLRENVHVAVRFNRIEMVGEMREVVERKKRLMG</sequence>
<evidence type="ECO:0000256" key="1">
    <source>
        <dbReference type="SAM" id="MobiDB-lite"/>
    </source>
</evidence>
<dbReference type="Pfam" id="PF24140">
    <property type="entry name" value="TPR_TNPO3_IPO13_3rd"/>
    <property type="match status" value="1"/>
</dbReference>
<dbReference type="InterPro" id="IPR057942">
    <property type="entry name" value="TPR_TNPO3_IPO13_3rd"/>
</dbReference>
<gene>
    <name evidence="2" type="ORF">GSTENG00036412001</name>
</gene>
<reference evidence="2" key="1">
    <citation type="journal article" date="2004" name="Nature">
        <title>Genome duplication in the teleost fish Tetraodon nigroviridis reveals the early vertebrate proto-karyotype.</title>
        <authorList>
            <person name="Jaillon O."/>
            <person name="Aury J.-M."/>
            <person name="Brunet F."/>
            <person name="Petit J.-L."/>
            <person name="Stange-Thomann N."/>
            <person name="Mauceli E."/>
            <person name="Bouneau L."/>
            <person name="Fischer C."/>
            <person name="Ozouf-Costaz C."/>
            <person name="Bernot A."/>
            <person name="Nicaud S."/>
            <person name="Jaffe D."/>
            <person name="Fisher S."/>
            <person name="Lutfalla G."/>
            <person name="Dossat C."/>
            <person name="Segurens B."/>
            <person name="Dasilva C."/>
            <person name="Salanoubat M."/>
            <person name="Levy M."/>
            <person name="Boudet N."/>
            <person name="Castellano S."/>
            <person name="Anthouard V."/>
            <person name="Jubin C."/>
            <person name="Castelli V."/>
            <person name="Katinka M."/>
            <person name="Vacherie B."/>
            <person name="Biemont C."/>
            <person name="Skalli Z."/>
            <person name="Cattolico L."/>
            <person name="Poulain J."/>
            <person name="De Berardinis V."/>
            <person name="Cruaud C."/>
            <person name="Duprat S."/>
            <person name="Brottier P."/>
            <person name="Coutanceau J.-P."/>
            <person name="Gouzy J."/>
            <person name="Parra G."/>
            <person name="Lardier G."/>
            <person name="Chapple C."/>
            <person name="McKernan K.J."/>
            <person name="McEwan P."/>
            <person name="Bosak S."/>
            <person name="Kellis M."/>
            <person name="Volff J.-N."/>
            <person name="Guigo R."/>
            <person name="Zody M.C."/>
            <person name="Mesirov J."/>
            <person name="Lindblad-Toh K."/>
            <person name="Birren B."/>
            <person name="Nusbaum C."/>
            <person name="Kahn D."/>
            <person name="Robinson-Rechavi M."/>
            <person name="Laudet V."/>
            <person name="Schachter V."/>
            <person name="Quetier F."/>
            <person name="Saurin W."/>
            <person name="Scarpelli C."/>
            <person name="Wincker P."/>
            <person name="Lander E.S."/>
            <person name="Weissenbach J."/>
            <person name="Roest Crollius H."/>
        </authorList>
    </citation>
    <scope>NUCLEOTIDE SEQUENCE [LARGE SCALE GENOMIC DNA]</scope>
</reference>
<name>Q4RB31_TETNG</name>
<evidence type="ECO:0000313" key="2">
    <source>
        <dbReference type="EMBL" id="CAG14402.1"/>
    </source>
</evidence>
<dbReference type="KEGG" id="tng:GSTEN00036412G001"/>